<dbReference type="EMBL" id="VORZ01000002">
    <property type="protein sequence ID" value="TXD97014.1"/>
    <property type="molecule type" value="Genomic_DNA"/>
</dbReference>
<dbReference type="OrthoDB" id="7156875at2"/>
<reference evidence="2 3" key="1">
    <citation type="submission" date="2019-08" db="EMBL/GenBank/DDBJ databases">
        <title>Genome sequence of Psychrobacter frigidicola ACAM304 (type strain).</title>
        <authorList>
            <person name="Bowman J.P."/>
        </authorList>
    </citation>
    <scope>NUCLEOTIDE SEQUENCE [LARGE SCALE GENOMIC DNA]</scope>
    <source>
        <strain evidence="2 3">ACAM 304</strain>
    </source>
</reference>
<accession>A0A5C7A0T4</accession>
<feature type="chain" id="PRO_5023024781" evidence="1">
    <location>
        <begin position="50"/>
        <end position="1481"/>
    </location>
</feature>
<gene>
    <name evidence="2" type="ORF">ES754_08365</name>
</gene>
<dbReference type="InterPro" id="IPR015943">
    <property type="entry name" value="WD40/YVTN_repeat-like_dom_sf"/>
</dbReference>
<sequence length="1481" mass="161148">MKLKKLNRYHTPIESAREHSAMQSTKARLCMTSLSAAVMATMCISTAQAAVDEQGVINRLGDLSIYQPAVQARTNLMMMIDTSGSMGISSLVLPKNNPYGSPGDVDVPLCDKKDNSEIGGNGSIPEFAIKESYYDAPAVEQTEYVNGQPVTYYMRGCYNRNSQRQYIKKMNNEQGQMVDVVVNNKVDADVIYDRLSRLKQAMIPLIAGGSIDNKVNMGLGHYSSVTGYNVGGSQNKLVDSHSGTILVAADLLSPIQRYKLAKKLSEFKSVDPFTNEDGKPSLVRYISSWNQPNEYKASGGTPTVQAYAEAGAAMLGTTTGSVYDYLPRGSSADLVYDGYAIMRDPTGRQTYWVCNTKGTGVSSALNRTNNVQWCVNNWQGGKVNQSNQQIVATGANNLTQIKSAFKVTLNQYWDFLESLPAGAQMGGWQKVANEPLDIEPVTGKVWGQPDGLDSSLQQGGRGLFVYRTSPFSMKTNNDDNLKGGFDYSVDTSKEGRNYKKLATIGQCDGNGIYFLTDGAPNSTKPKIASTIMNLSLGSKGNFTENVPNGGMPSPTLQSKLFPGETGGWEYIGEYAKRLNNKAQNPAGAVIKTAVAGFGSSFAGIPENNGVYNCDAATNQDAKNACKWGGKDYGNGGFFYAETSADIANSVQKFITDLNQTINTIPAGTISVPDDPYQTSATLPYAYLPMLEPKVGDNYRVWPGNLKKYETKNGTLYGKNGARLYDNNTGALKDGAADLWQPSPYLSAGNSAVSAGGFYAQLISPNTQSPTSTRNVFVENYVGLNNTTIPDGVVKIGVAANGTPTGFPAVNDAVYKTAYTMLQSKRLMLGFLGYNINYLANDATYIDQLNMKNYLPESPIRQVGGVVHSKPALVSYSAEVDAAGNVTADKRDDYLLFGTMDGALHMVDAKTGREQWALVLQEMFRTQPEALVQGAMGELSFGVDAPWLVSAKYRYSATETGGNKTRSVSLYKPTTTDQEDATNTSNFLPLAAYGGFRMGADGLYALDLADKNTPKILFSITPDVANATPVLHQNINGKQTTTMDAAGKATNEYSNVGQIWNTVTTARLNHKANDSKYKDVIVFGGGYDMKYEDPQFAPTIATKGSTIYIADAKTGQKLWSWDNTQNHSIVAGVTALDRNNDGLFDHLYFADMGGNVFRADFINEKKKDFEQVRVVRLLDGSKRDSSAGAITNPIAYRFYNRPVVSFYQDKSNNIFALINVASGDRSSPLSKHRADIKQANRLYGIIDTDVTRADILDSSASNSLKINELNSTNHMVELGGEQLAKIKGDNPKTTMINDLVNHQKHGWYYPLTRFEGFEKVPHLKAMGDYRVINNYLYLSVYDPNMAYGKKNTCDAQTLGGSEHQLYCLPYGVCMDDTSKTGTGGFISAGEGIQELSLGAVNAKNLNSTVLLGRRSLTDRTSDRLEFGGAEGTAPNKYLTDSNIKDPKNYGAGVTKVSGDGSMADLLFRDRFVLKPTQWYEGN</sequence>
<keyword evidence="1" id="KW-0732">Signal</keyword>
<feature type="signal peptide" evidence="1">
    <location>
        <begin position="1"/>
        <end position="49"/>
    </location>
</feature>
<dbReference type="SUPFAM" id="SSF50998">
    <property type="entry name" value="Quinoprotein alcohol dehydrogenase-like"/>
    <property type="match status" value="2"/>
</dbReference>
<dbReference type="SMART" id="SM00564">
    <property type="entry name" value="PQQ"/>
    <property type="match status" value="2"/>
</dbReference>
<dbReference type="Proteomes" id="UP000321903">
    <property type="component" value="Unassembled WGS sequence"/>
</dbReference>
<dbReference type="Gene3D" id="2.130.10.10">
    <property type="entry name" value="YVTN repeat-like/Quinoprotein amine dehydrogenase"/>
    <property type="match status" value="1"/>
</dbReference>
<organism evidence="2 3">
    <name type="scientific">Psychrobacter frigidicola</name>
    <dbReference type="NCBI Taxonomy" id="45611"/>
    <lineage>
        <taxon>Bacteria</taxon>
        <taxon>Pseudomonadati</taxon>
        <taxon>Pseudomonadota</taxon>
        <taxon>Gammaproteobacteria</taxon>
        <taxon>Moraxellales</taxon>
        <taxon>Moraxellaceae</taxon>
        <taxon>Psychrobacter</taxon>
    </lineage>
</organism>
<dbReference type="InterPro" id="IPR011047">
    <property type="entry name" value="Quinoprotein_ADH-like_sf"/>
</dbReference>
<evidence type="ECO:0000313" key="3">
    <source>
        <dbReference type="Proteomes" id="UP000321903"/>
    </source>
</evidence>
<name>A0A5C7A0T4_9GAMM</name>
<protein>
    <submittedName>
        <fullName evidence="2">Uncharacterized protein</fullName>
    </submittedName>
</protein>
<comment type="caution">
    <text evidence="2">The sequence shown here is derived from an EMBL/GenBank/DDBJ whole genome shotgun (WGS) entry which is preliminary data.</text>
</comment>
<proteinExistence type="predicted"/>
<evidence type="ECO:0000256" key="1">
    <source>
        <dbReference type="SAM" id="SignalP"/>
    </source>
</evidence>
<evidence type="ECO:0000313" key="2">
    <source>
        <dbReference type="EMBL" id="TXD97014.1"/>
    </source>
</evidence>
<keyword evidence="3" id="KW-1185">Reference proteome</keyword>
<dbReference type="RefSeq" id="WP_147223719.1">
    <property type="nucleotide sequence ID" value="NZ_CAJGYY010000001.1"/>
</dbReference>
<dbReference type="InterPro" id="IPR018391">
    <property type="entry name" value="PQQ_b-propeller_rpt"/>
</dbReference>